<name>A0ABP8MJP5_9BACT</name>
<protein>
    <submittedName>
        <fullName evidence="1">Uncharacterized protein</fullName>
    </submittedName>
</protein>
<organism evidence="1 2">
    <name type="scientific">Rurimicrobium arvi</name>
    <dbReference type="NCBI Taxonomy" id="2049916"/>
    <lineage>
        <taxon>Bacteria</taxon>
        <taxon>Pseudomonadati</taxon>
        <taxon>Bacteroidota</taxon>
        <taxon>Chitinophagia</taxon>
        <taxon>Chitinophagales</taxon>
        <taxon>Chitinophagaceae</taxon>
        <taxon>Rurimicrobium</taxon>
    </lineage>
</organism>
<comment type="caution">
    <text evidence="1">The sequence shown here is derived from an EMBL/GenBank/DDBJ whole genome shotgun (WGS) entry which is preliminary data.</text>
</comment>
<gene>
    <name evidence="1" type="ORF">GCM10023092_05400</name>
</gene>
<reference evidence="2" key="1">
    <citation type="journal article" date="2019" name="Int. J. Syst. Evol. Microbiol.">
        <title>The Global Catalogue of Microorganisms (GCM) 10K type strain sequencing project: providing services to taxonomists for standard genome sequencing and annotation.</title>
        <authorList>
            <consortium name="The Broad Institute Genomics Platform"/>
            <consortium name="The Broad Institute Genome Sequencing Center for Infectious Disease"/>
            <person name="Wu L."/>
            <person name="Ma J."/>
        </authorList>
    </citation>
    <scope>NUCLEOTIDE SEQUENCE [LARGE SCALE GENOMIC DNA]</scope>
    <source>
        <strain evidence="2">JCM 31921</strain>
    </source>
</reference>
<dbReference type="Proteomes" id="UP001501410">
    <property type="component" value="Unassembled WGS sequence"/>
</dbReference>
<keyword evidence="2" id="KW-1185">Reference proteome</keyword>
<accession>A0ABP8MJP5</accession>
<dbReference type="EMBL" id="BAABEZ010000002">
    <property type="protein sequence ID" value="GAA4450080.1"/>
    <property type="molecule type" value="Genomic_DNA"/>
</dbReference>
<proteinExistence type="predicted"/>
<evidence type="ECO:0000313" key="1">
    <source>
        <dbReference type="EMBL" id="GAA4450080.1"/>
    </source>
</evidence>
<sequence>MAHYYLVILDSGNNYAVLDAAMLQIGRSSRTHIDTMERYFDTKKHKIILSEQSDDEIYAGTYYPRRFPSSELSIEYLSYYLPSADTNTMILVAGITESATSADSVAAFYRRGYARTFVLPADIYTGCMH</sequence>
<evidence type="ECO:0000313" key="2">
    <source>
        <dbReference type="Proteomes" id="UP001501410"/>
    </source>
</evidence>